<evidence type="ECO:0000256" key="2">
    <source>
        <dbReference type="ARBA" id="ARBA00022475"/>
    </source>
</evidence>
<feature type="transmembrane region" description="Helical" evidence="6">
    <location>
        <begin position="103"/>
        <end position="124"/>
    </location>
</feature>
<dbReference type="InterPro" id="IPR000620">
    <property type="entry name" value="EamA_dom"/>
</dbReference>
<feature type="transmembrane region" description="Helical" evidence="6">
    <location>
        <begin position="284"/>
        <end position="303"/>
    </location>
</feature>
<comment type="subcellular location">
    <subcellularLocation>
        <location evidence="1">Cell membrane</location>
        <topology evidence="1">Multi-pass membrane protein</topology>
    </subcellularLocation>
</comment>
<keyword evidence="5 6" id="KW-0472">Membrane</keyword>
<evidence type="ECO:0000313" key="8">
    <source>
        <dbReference type="EMBL" id="OAN29397.1"/>
    </source>
</evidence>
<gene>
    <name evidence="8" type="ORF">A4V15_18325</name>
</gene>
<dbReference type="PANTHER" id="PTHR42920:SF5">
    <property type="entry name" value="EAMA DOMAIN-CONTAINING PROTEIN"/>
    <property type="match status" value="1"/>
</dbReference>
<dbReference type="AlphaFoldDB" id="A0A178LG58"/>
<dbReference type="RefSeq" id="WP_064307970.1">
    <property type="nucleotide sequence ID" value="NZ_LWCR01000015.1"/>
</dbReference>
<dbReference type="OrthoDB" id="9809509at2"/>
<feature type="transmembrane region" description="Helical" evidence="6">
    <location>
        <begin position="40"/>
        <end position="62"/>
    </location>
</feature>
<dbReference type="EMBL" id="LWCR01000015">
    <property type="protein sequence ID" value="OAN29397.1"/>
    <property type="molecule type" value="Genomic_DNA"/>
</dbReference>
<feature type="transmembrane region" description="Helical" evidence="6">
    <location>
        <begin position="228"/>
        <end position="248"/>
    </location>
</feature>
<feature type="domain" description="EamA" evidence="7">
    <location>
        <begin position="161"/>
        <end position="299"/>
    </location>
</feature>
<organism evidence="8 9">
    <name type="scientific">Pseudomonas oryzihabitans</name>
    <dbReference type="NCBI Taxonomy" id="47885"/>
    <lineage>
        <taxon>Bacteria</taxon>
        <taxon>Pseudomonadati</taxon>
        <taxon>Pseudomonadota</taxon>
        <taxon>Gammaproteobacteria</taxon>
        <taxon>Pseudomonadales</taxon>
        <taxon>Pseudomonadaceae</taxon>
        <taxon>Pseudomonas</taxon>
    </lineage>
</organism>
<dbReference type="InterPro" id="IPR037185">
    <property type="entry name" value="EmrE-like"/>
</dbReference>
<dbReference type="Proteomes" id="UP000078356">
    <property type="component" value="Unassembled WGS sequence"/>
</dbReference>
<keyword evidence="2" id="KW-1003">Cell membrane</keyword>
<evidence type="ECO:0000256" key="1">
    <source>
        <dbReference type="ARBA" id="ARBA00004651"/>
    </source>
</evidence>
<dbReference type="GO" id="GO:0005886">
    <property type="term" value="C:plasma membrane"/>
    <property type="evidence" value="ECO:0007669"/>
    <property type="project" value="UniProtKB-SubCell"/>
</dbReference>
<evidence type="ECO:0000259" key="7">
    <source>
        <dbReference type="Pfam" id="PF00892"/>
    </source>
</evidence>
<dbReference type="SUPFAM" id="SSF103481">
    <property type="entry name" value="Multidrug resistance efflux transporter EmrE"/>
    <property type="match status" value="2"/>
</dbReference>
<feature type="transmembrane region" description="Helical" evidence="6">
    <location>
        <begin position="160"/>
        <end position="179"/>
    </location>
</feature>
<feature type="transmembrane region" description="Helical" evidence="6">
    <location>
        <begin position="15"/>
        <end position="34"/>
    </location>
</feature>
<feature type="transmembrane region" description="Helical" evidence="6">
    <location>
        <begin position="260"/>
        <end position="278"/>
    </location>
</feature>
<proteinExistence type="predicted"/>
<keyword evidence="3 6" id="KW-0812">Transmembrane</keyword>
<feature type="domain" description="EamA" evidence="7">
    <location>
        <begin position="17"/>
        <end position="147"/>
    </location>
</feature>
<feature type="transmembrane region" description="Helical" evidence="6">
    <location>
        <begin position="74"/>
        <end position="97"/>
    </location>
</feature>
<dbReference type="PANTHER" id="PTHR42920">
    <property type="entry name" value="OS03G0707200 PROTEIN-RELATED"/>
    <property type="match status" value="1"/>
</dbReference>
<feature type="transmembrane region" description="Helical" evidence="6">
    <location>
        <begin position="131"/>
        <end position="148"/>
    </location>
</feature>
<evidence type="ECO:0000313" key="9">
    <source>
        <dbReference type="Proteomes" id="UP000078356"/>
    </source>
</evidence>
<feature type="transmembrane region" description="Helical" evidence="6">
    <location>
        <begin position="191"/>
        <end position="216"/>
    </location>
</feature>
<evidence type="ECO:0000256" key="6">
    <source>
        <dbReference type="SAM" id="Phobius"/>
    </source>
</evidence>
<name>A0A178LG58_9PSED</name>
<evidence type="ECO:0000256" key="3">
    <source>
        <dbReference type="ARBA" id="ARBA00022692"/>
    </source>
</evidence>
<dbReference type="Pfam" id="PF00892">
    <property type="entry name" value="EamA"/>
    <property type="match status" value="2"/>
</dbReference>
<protein>
    <recommendedName>
        <fullName evidence="7">EamA domain-containing protein</fullName>
    </recommendedName>
</protein>
<sequence length="304" mass="31890">MTATQAIPFKRDRSLATLAMIGSAACWGLATVASRDLLEQVPAATLLPIQLLASLLFLAILASRASRRPASWPLLLRTAWPGVLEPGLAYGIGLAGLSLTSAGHAAVIGSAEPMFIVLLGWLLLRQRPRRRLLACLLSTVIGLSLIGLCGSETGNSATSLRGDLLIVLGTLFAAGYVIASSRLANLYPPASLALVQQGAGLLFILTLQGVIVAAGFATPRWDALDKAVIAEAALSGVLQYALPFWLYLLGLRHLSAASAGLYLALIPVFGLVAAFLWLDERPTMGMLLGAALILASIAVARRYT</sequence>
<evidence type="ECO:0000256" key="4">
    <source>
        <dbReference type="ARBA" id="ARBA00022989"/>
    </source>
</evidence>
<comment type="caution">
    <text evidence="8">The sequence shown here is derived from an EMBL/GenBank/DDBJ whole genome shotgun (WGS) entry which is preliminary data.</text>
</comment>
<dbReference type="InterPro" id="IPR051258">
    <property type="entry name" value="Diverse_Substrate_Transporter"/>
</dbReference>
<evidence type="ECO:0000256" key="5">
    <source>
        <dbReference type="ARBA" id="ARBA00023136"/>
    </source>
</evidence>
<keyword evidence="4 6" id="KW-1133">Transmembrane helix</keyword>
<accession>A0A178LG58</accession>
<reference evidence="8 9" key="1">
    <citation type="submission" date="2016-04" db="EMBL/GenBank/DDBJ databases">
        <title>Draft Genome Sequences of Staphylococcus capitis Strain H36, S. capitis Strain H65, S. cohnii Strain H62, S. hominis Strain H69, Mycobacterium iranicum Strain H39, Plantibacter sp. Strain H53, Pseudomonas oryzihabitans Strain H72, and Microbacterium sp. Strain H83, isolated from residential settings.</title>
        <authorList>
            <person name="Lymperopoulou D."/>
            <person name="Adams R.I."/>
            <person name="Lindow S."/>
            <person name="Coil D.A."/>
            <person name="Jospin G."/>
            <person name="Eisen J.A."/>
        </authorList>
    </citation>
    <scope>NUCLEOTIDE SEQUENCE [LARGE SCALE GENOMIC DNA]</scope>
    <source>
        <strain evidence="8 9">H72</strain>
    </source>
</reference>